<gene>
    <name evidence="3" type="ORF">SAC06_03560</name>
</gene>
<evidence type="ECO:0000256" key="1">
    <source>
        <dbReference type="SAM" id="MobiDB-lite"/>
    </source>
</evidence>
<evidence type="ECO:0000313" key="3">
    <source>
        <dbReference type="EMBL" id="XBW08648.1"/>
    </source>
</evidence>
<dbReference type="InterPro" id="IPR025584">
    <property type="entry name" value="Cthe_2159"/>
</dbReference>
<dbReference type="EMBL" id="CP138335">
    <property type="protein sequence ID" value="XBW08648.1"/>
    <property type="molecule type" value="Genomic_DNA"/>
</dbReference>
<protein>
    <submittedName>
        <fullName evidence="3">Carbohydrate-binding domain-containing protein</fullName>
    </submittedName>
</protein>
<feature type="region of interest" description="Disordered" evidence="1">
    <location>
        <begin position="448"/>
        <end position="481"/>
    </location>
</feature>
<proteinExistence type="predicted"/>
<sequence length="481" mass="46739">MKHKKPMAGAALIVGGLLSAGLLSSCAAQAGETTAASGRPDTEQSAVEPDTEQSAAESVPTSLSAFTGDLSPDAVLAENADYTTVNDDEWSAAAAVEVTFSGTGASSASAAVASGGGVVTITEAGVYRLVGALDGQVVVDAGDEAQVVLILDGVNISSDSGSAINVASADDLGIFLATGSQNTVTDTTSYSADATGAAAIFSDADLTISGTGALAVTAKSGDGIASSDDLVVLSGQLTVSAFDDALRGKDSLVVEGGELSLTAAEGDGMKSNQDQDETKGYILITGGTIDIQAGDDGVQAQTDTIITGGTISVAVADDGIKGEQVVSIAGGTVAVTESLEGIEAVNVAIFDGVISVASTDDGINAAGLNDGTQNREADTGERLEISGGTIAVNAGTDGLDSNGTITITGGELTITSANNGGDGPIDANGEISVADGVTIIANGAEWDPASANRMGGPGGGMPGGGQPPTGDFGGPGQAPAT</sequence>
<reference evidence="3" key="1">
    <citation type="submission" date="2023-11" db="EMBL/GenBank/DDBJ databases">
        <title>Scrofimicrobium hongkongense sp. nov., isolated from a patient with peritonitis.</title>
        <authorList>
            <person name="Lao H.Y."/>
            <person name="Wong A.Y.P."/>
            <person name="Ng T.L."/>
            <person name="Wong R.Y.L."/>
            <person name="Yau M.C.Y."/>
            <person name="Lam J.Y.W."/>
            <person name="Siu G.K.H."/>
        </authorList>
    </citation>
    <scope>NUCLEOTIDE SEQUENCE</scope>
    <source>
        <strain evidence="3">R131</strain>
    </source>
</reference>
<keyword evidence="2" id="KW-0732">Signal</keyword>
<name>A0AAU7V9C4_9ACTO</name>
<dbReference type="PROSITE" id="PS51257">
    <property type="entry name" value="PROKAR_LIPOPROTEIN"/>
    <property type="match status" value="1"/>
</dbReference>
<dbReference type="Pfam" id="PF14262">
    <property type="entry name" value="Cthe_2159"/>
    <property type="match status" value="1"/>
</dbReference>
<feature type="chain" id="PRO_5043638859" evidence="2">
    <location>
        <begin position="31"/>
        <end position="481"/>
    </location>
</feature>
<accession>A0AAU7V9C4</accession>
<feature type="compositionally biased region" description="Gly residues" evidence="1">
    <location>
        <begin position="455"/>
        <end position="481"/>
    </location>
</feature>
<dbReference type="RefSeq" id="WP_350258848.1">
    <property type="nucleotide sequence ID" value="NZ_CP138335.1"/>
</dbReference>
<feature type="region of interest" description="Disordered" evidence="1">
    <location>
        <begin position="33"/>
        <end position="66"/>
    </location>
</feature>
<evidence type="ECO:0000256" key="2">
    <source>
        <dbReference type="SAM" id="SignalP"/>
    </source>
</evidence>
<feature type="signal peptide" evidence="2">
    <location>
        <begin position="1"/>
        <end position="30"/>
    </location>
</feature>
<dbReference type="AlphaFoldDB" id="A0AAU7V9C4"/>
<feature type="compositionally biased region" description="Polar residues" evidence="1">
    <location>
        <begin position="52"/>
        <end position="65"/>
    </location>
</feature>
<dbReference type="KEGG" id="sapp:SAC06_03560"/>
<organism evidence="3">
    <name type="scientific">Scrofimicrobium appendicitidis</name>
    <dbReference type="NCBI Taxonomy" id="3079930"/>
    <lineage>
        <taxon>Bacteria</taxon>
        <taxon>Bacillati</taxon>
        <taxon>Actinomycetota</taxon>
        <taxon>Actinomycetes</taxon>
        <taxon>Actinomycetales</taxon>
        <taxon>Actinomycetaceae</taxon>
        <taxon>Scrofimicrobium</taxon>
    </lineage>
</organism>